<feature type="transmembrane region" description="Helical" evidence="1">
    <location>
        <begin position="62"/>
        <end position="84"/>
    </location>
</feature>
<feature type="transmembrane region" description="Helical" evidence="1">
    <location>
        <begin position="37"/>
        <end position="55"/>
    </location>
</feature>
<evidence type="ECO:0000313" key="3">
    <source>
        <dbReference type="Proteomes" id="UP000248584"/>
    </source>
</evidence>
<protein>
    <submittedName>
        <fullName evidence="2">Uncharacterized protein DUF2809</fullName>
    </submittedName>
</protein>
<feature type="transmembrane region" description="Helical" evidence="1">
    <location>
        <begin position="12"/>
        <end position="31"/>
    </location>
</feature>
<reference evidence="2 3" key="1">
    <citation type="submission" date="2018-06" db="EMBL/GenBank/DDBJ databases">
        <title>Genomic Encyclopedia of Archaeal and Bacterial Type Strains, Phase II (KMG-II): from individual species to whole genera.</title>
        <authorList>
            <person name="Goeker M."/>
        </authorList>
    </citation>
    <scope>NUCLEOTIDE SEQUENCE [LARGE SCALE GENOMIC DNA]</scope>
    <source>
        <strain evidence="2 3">DSM 17205</strain>
    </source>
</reference>
<sequence length="133" mass="15362">MNLPKLHRKPKKVYIIAALTLFVIEVLIEQYAHDDFIRPYLGDFFVVILIYSVVMSVSNFKVLSVAIATLLFSYAIEIAQYAQVVSLLGLEDYKIARIIIGTSFSWWDMLMYTLGILFVLIIEKMIAKLNFFK</sequence>
<dbReference type="InterPro" id="IPR021257">
    <property type="entry name" value="DUF2809"/>
</dbReference>
<comment type="caution">
    <text evidence="2">The sequence shown here is derived from an EMBL/GenBank/DDBJ whole genome shotgun (WGS) entry which is preliminary data.</text>
</comment>
<evidence type="ECO:0000313" key="2">
    <source>
        <dbReference type="EMBL" id="PZX43145.1"/>
    </source>
</evidence>
<accession>A0ABX5PZF6</accession>
<evidence type="ECO:0000256" key="1">
    <source>
        <dbReference type="SAM" id="Phobius"/>
    </source>
</evidence>
<dbReference type="Proteomes" id="UP000248584">
    <property type="component" value="Unassembled WGS sequence"/>
</dbReference>
<dbReference type="EMBL" id="QKZR01000001">
    <property type="protein sequence ID" value="PZX43145.1"/>
    <property type="molecule type" value="Genomic_DNA"/>
</dbReference>
<keyword evidence="1" id="KW-0472">Membrane</keyword>
<dbReference type="RefSeq" id="WP_015360946.1">
    <property type="nucleotide sequence ID" value="NZ_QKZR01000001.1"/>
</dbReference>
<feature type="transmembrane region" description="Helical" evidence="1">
    <location>
        <begin position="104"/>
        <end position="122"/>
    </location>
</feature>
<keyword evidence="1" id="KW-1133">Transmembrane helix</keyword>
<keyword evidence="1" id="KW-0812">Transmembrane</keyword>
<organism evidence="2 3">
    <name type="scientific">Nonlabens dokdonensis</name>
    <dbReference type="NCBI Taxonomy" id="328515"/>
    <lineage>
        <taxon>Bacteria</taxon>
        <taxon>Pseudomonadati</taxon>
        <taxon>Bacteroidota</taxon>
        <taxon>Flavobacteriia</taxon>
        <taxon>Flavobacteriales</taxon>
        <taxon>Flavobacteriaceae</taxon>
        <taxon>Nonlabens</taxon>
    </lineage>
</organism>
<name>A0ABX5PZF6_9FLAO</name>
<keyword evidence="3" id="KW-1185">Reference proteome</keyword>
<proteinExistence type="predicted"/>
<gene>
    <name evidence="2" type="ORF">LX97_00144</name>
</gene>
<dbReference type="Pfam" id="PF10990">
    <property type="entry name" value="DUF2809"/>
    <property type="match status" value="1"/>
</dbReference>